<organism evidence="4 5">
    <name type="scientific">Syntrophotalea acetylenivorans</name>
    <dbReference type="NCBI Taxonomy" id="1842532"/>
    <lineage>
        <taxon>Bacteria</taxon>
        <taxon>Pseudomonadati</taxon>
        <taxon>Thermodesulfobacteriota</taxon>
        <taxon>Desulfuromonadia</taxon>
        <taxon>Desulfuromonadales</taxon>
        <taxon>Syntrophotaleaceae</taxon>
        <taxon>Syntrophotalea</taxon>
    </lineage>
</organism>
<gene>
    <name evidence="4" type="ORF">A7E78_13455</name>
</gene>
<protein>
    <recommendedName>
        <fullName evidence="6">Acyl carrier protein phosphodiesterase</fullName>
    </recommendedName>
</protein>
<dbReference type="InterPro" id="IPR007431">
    <property type="entry name" value="ACP_PD"/>
</dbReference>
<evidence type="ECO:0000313" key="4">
    <source>
        <dbReference type="EMBL" id="APG28749.1"/>
    </source>
</evidence>
<evidence type="ECO:0000313" key="5">
    <source>
        <dbReference type="Proteomes" id="UP000182517"/>
    </source>
</evidence>
<evidence type="ECO:0000256" key="1">
    <source>
        <dbReference type="ARBA" id="ARBA00022516"/>
    </source>
</evidence>
<evidence type="ECO:0000256" key="3">
    <source>
        <dbReference type="ARBA" id="ARBA00023098"/>
    </source>
</evidence>
<keyword evidence="3" id="KW-0443">Lipid metabolism</keyword>
<evidence type="ECO:0000256" key="2">
    <source>
        <dbReference type="ARBA" id="ARBA00022801"/>
    </source>
</evidence>
<dbReference type="OrthoDB" id="8442777at2"/>
<dbReference type="PANTHER" id="PTHR38764:SF1">
    <property type="entry name" value="ACYL CARRIER PROTEIN PHOSPHODIESTERASE"/>
    <property type="match status" value="1"/>
</dbReference>
<dbReference type="Proteomes" id="UP000182517">
    <property type="component" value="Chromosome"/>
</dbReference>
<proteinExistence type="predicted"/>
<accession>A0A1L3GS48</accession>
<dbReference type="PIRSF" id="PIRSF011489">
    <property type="entry name" value="DUF479"/>
    <property type="match status" value="1"/>
</dbReference>
<dbReference type="GO" id="GO:0006633">
    <property type="term" value="P:fatty acid biosynthetic process"/>
    <property type="evidence" value="ECO:0007669"/>
    <property type="project" value="InterPro"/>
</dbReference>
<dbReference type="KEGG" id="pef:A7E78_13455"/>
<keyword evidence="5" id="KW-1185">Reference proteome</keyword>
<dbReference type="EMBL" id="CP015519">
    <property type="protein sequence ID" value="APG28749.1"/>
    <property type="molecule type" value="Genomic_DNA"/>
</dbReference>
<keyword evidence="1" id="KW-0444">Lipid biosynthesis</keyword>
<evidence type="ECO:0008006" key="6">
    <source>
        <dbReference type="Google" id="ProtNLM"/>
    </source>
</evidence>
<dbReference type="GO" id="GO:0008770">
    <property type="term" value="F:[acyl-carrier-protein] phosphodiesterase activity"/>
    <property type="evidence" value="ECO:0007669"/>
    <property type="project" value="InterPro"/>
</dbReference>
<sequence>MNHLVHLYLSDPTDGCLLGALMGDYVKGRLDDHYPTEIRWGLQLHRKVDRFAETNPHFQRSKRRLDPTLRHCRGILVDVAYDHFLAVHWSDFSDSPLERFAANIYHLLTENHALLPPDLQQAAPRMVAADWLVAARQLKTVDKVLQRLAGRLSRSNNLNSGLIEIKRHYPQLETDFRYFLHDACGYVETLAP</sequence>
<keyword evidence="2" id="KW-0378">Hydrolase</keyword>
<name>A0A1L3GS48_9BACT</name>
<dbReference type="Pfam" id="PF04336">
    <property type="entry name" value="ACP_PD"/>
    <property type="match status" value="1"/>
</dbReference>
<dbReference type="AlphaFoldDB" id="A0A1L3GS48"/>
<reference evidence="4 5" key="1">
    <citation type="journal article" date="2017" name="Genome Announc.">
        <title>Complete Genome Sequences of Two Acetylene-Fermenting Pelobacter acetylenicus Strains.</title>
        <authorList>
            <person name="Sutton J.M."/>
            <person name="Baesman S.M."/>
            <person name="Fierst J.L."/>
            <person name="Poret-Peterson A.T."/>
            <person name="Oremland R.S."/>
            <person name="Dunlap D.S."/>
            <person name="Akob D.M."/>
        </authorList>
    </citation>
    <scope>NUCLEOTIDE SEQUENCE [LARGE SCALE GENOMIC DNA]</scope>
    <source>
        <strain evidence="4 5">SFB93</strain>
    </source>
</reference>
<dbReference type="STRING" id="1842532.A7E78_13455"/>
<dbReference type="PANTHER" id="PTHR38764">
    <property type="entry name" value="ACYL CARRIER PROTEIN PHOSPHODIESTERASE"/>
    <property type="match status" value="1"/>
</dbReference>
<dbReference type="RefSeq" id="WP_072284773.1">
    <property type="nucleotide sequence ID" value="NZ_CP015519.1"/>
</dbReference>